<evidence type="ECO:0000256" key="3">
    <source>
        <dbReference type="ARBA" id="ARBA00022989"/>
    </source>
</evidence>
<evidence type="ECO:0000256" key="5">
    <source>
        <dbReference type="ARBA" id="ARBA00038013"/>
    </source>
</evidence>
<proteinExistence type="inferred from homology"/>
<evidence type="ECO:0000256" key="1">
    <source>
        <dbReference type="ARBA" id="ARBA00004141"/>
    </source>
</evidence>
<keyword evidence="3" id="KW-1133">Transmembrane helix</keyword>
<dbReference type="InterPro" id="IPR051668">
    <property type="entry name" value="ATG33"/>
</dbReference>
<reference evidence="7" key="1">
    <citation type="submission" date="2022-07" db="EMBL/GenBank/DDBJ databases">
        <title>Draft genome sequence of Zalerion maritima ATCC 34329, a (micro)plastics degrading marine fungus.</title>
        <authorList>
            <person name="Paco A."/>
            <person name="Goncalves M.F.M."/>
            <person name="Rocha-Santos T.A.P."/>
            <person name="Alves A."/>
        </authorList>
    </citation>
    <scope>NUCLEOTIDE SEQUENCE</scope>
    <source>
        <strain evidence="7">ATCC 34329</strain>
    </source>
</reference>
<dbReference type="GO" id="GO:0016236">
    <property type="term" value="P:macroautophagy"/>
    <property type="evidence" value="ECO:0007669"/>
    <property type="project" value="TreeGrafter"/>
</dbReference>
<evidence type="ECO:0000313" key="7">
    <source>
        <dbReference type="EMBL" id="KAJ2905121.1"/>
    </source>
</evidence>
<dbReference type="PANTHER" id="PTHR37278:SF1">
    <property type="entry name" value="AUTOPHAGY-RELATED PROTEIN 33-RELATED"/>
    <property type="match status" value="1"/>
</dbReference>
<sequence length="197" mass="20266">MAPRAVSILKFVGTVSLGLLTGLSYTLSTLTVSTLLGLPNATAASKALQSVSTSAARHLSVLRNVSGAAFLTAFILSPRAVRHPYLLYTAGFVFGSELVEYIPGCGTLLAGKPKKPSAKEGKKAATATPRGMEASYEVLGGDTSSAASEGQVEEEEEVNGEEVRGEVEGFLKAQVVQGMISGAGFLMAVVGIWGDGA</sequence>
<evidence type="ECO:0000256" key="6">
    <source>
        <dbReference type="SAM" id="MobiDB-lite"/>
    </source>
</evidence>
<organism evidence="7 8">
    <name type="scientific">Zalerion maritima</name>
    <dbReference type="NCBI Taxonomy" id="339359"/>
    <lineage>
        <taxon>Eukaryota</taxon>
        <taxon>Fungi</taxon>
        <taxon>Dikarya</taxon>
        <taxon>Ascomycota</taxon>
        <taxon>Pezizomycotina</taxon>
        <taxon>Sordariomycetes</taxon>
        <taxon>Lulworthiomycetidae</taxon>
        <taxon>Lulworthiales</taxon>
        <taxon>Lulworthiaceae</taxon>
        <taxon>Zalerion</taxon>
    </lineage>
</organism>
<dbReference type="Proteomes" id="UP001201980">
    <property type="component" value="Unassembled WGS sequence"/>
</dbReference>
<name>A0AAD5RVM2_9PEZI</name>
<evidence type="ECO:0000256" key="4">
    <source>
        <dbReference type="ARBA" id="ARBA00023136"/>
    </source>
</evidence>
<comment type="caution">
    <text evidence="7">The sequence shown here is derived from an EMBL/GenBank/DDBJ whole genome shotgun (WGS) entry which is preliminary data.</text>
</comment>
<accession>A0AAD5RVM2</accession>
<dbReference type="GO" id="GO:0005741">
    <property type="term" value="C:mitochondrial outer membrane"/>
    <property type="evidence" value="ECO:0007669"/>
    <property type="project" value="TreeGrafter"/>
</dbReference>
<dbReference type="PANTHER" id="PTHR37278">
    <property type="entry name" value="AUTOPHAGY-RELATED PROTEIN 33-RELATED"/>
    <property type="match status" value="1"/>
</dbReference>
<protein>
    <submittedName>
        <fullName evidence="7">Uncharacterized protein</fullName>
    </submittedName>
</protein>
<dbReference type="EMBL" id="JAKWBI020000038">
    <property type="protein sequence ID" value="KAJ2905121.1"/>
    <property type="molecule type" value="Genomic_DNA"/>
</dbReference>
<evidence type="ECO:0000256" key="2">
    <source>
        <dbReference type="ARBA" id="ARBA00022692"/>
    </source>
</evidence>
<gene>
    <name evidence="7" type="ORF">MKZ38_006367</name>
</gene>
<dbReference type="GO" id="GO:0000422">
    <property type="term" value="P:autophagy of mitochondrion"/>
    <property type="evidence" value="ECO:0007669"/>
    <property type="project" value="TreeGrafter"/>
</dbReference>
<keyword evidence="2" id="KW-0812">Transmembrane</keyword>
<comment type="subcellular location">
    <subcellularLocation>
        <location evidence="1">Membrane</location>
        <topology evidence="1">Multi-pass membrane protein</topology>
    </subcellularLocation>
</comment>
<feature type="compositionally biased region" description="Acidic residues" evidence="6">
    <location>
        <begin position="151"/>
        <end position="160"/>
    </location>
</feature>
<keyword evidence="8" id="KW-1185">Reference proteome</keyword>
<comment type="similarity">
    <text evidence="5">Belongs to the ATG33 family.</text>
</comment>
<keyword evidence="4" id="KW-0472">Membrane</keyword>
<evidence type="ECO:0000313" key="8">
    <source>
        <dbReference type="Proteomes" id="UP001201980"/>
    </source>
</evidence>
<dbReference type="AlphaFoldDB" id="A0AAD5RVM2"/>
<feature type="region of interest" description="Disordered" evidence="6">
    <location>
        <begin position="142"/>
        <end position="163"/>
    </location>
</feature>